<feature type="region of interest" description="Disordered" evidence="1">
    <location>
        <begin position="15"/>
        <end position="60"/>
    </location>
</feature>
<dbReference type="Proteomes" id="UP000317650">
    <property type="component" value="Chromosome 5"/>
</dbReference>
<accession>A0A4S8JYZ3</accession>
<gene>
    <name evidence="2" type="ORF">C4D60_Mb05t25860</name>
</gene>
<feature type="compositionally biased region" description="Low complexity" evidence="1">
    <location>
        <begin position="23"/>
        <end position="47"/>
    </location>
</feature>
<keyword evidence="3" id="KW-1185">Reference proteome</keyword>
<dbReference type="EMBL" id="PYDT01000003">
    <property type="protein sequence ID" value="THU67552.1"/>
    <property type="molecule type" value="Genomic_DNA"/>
</dbReference>
<comment type="caution">
    <text evidence="2">The sequence shown here is derived from an EMBL/GenBank/DDBJ whole genome shotgun (WGS) entry which is preliminary data.</text>
</comment>
<name>A0A4S8JYZ3_MUSBA</name>
<evidence type="ECO:0000313" key="3">
    <source>
        <dbReference type="Proteomes" id="UP000317650"/>
    </source>
</evidence>
<evidence type="ECO:0000313" key="2">
    <source>
        <dbReference type="EMBL" id="THU67552.1"/>
    </source>
</evidence>
<reference evidence="2 3" key="1">
    <citation type="journal article" date="2019" name="Nat. Plants">
        <title>Genome sequencing of Musa balbisiana reveals subgenome evolution and function divergence in polyploid bananas.</title>
        <authorList>
            <person name="Yao X."/>
        </authorList>
    </citation>
    <scope>NUCLEOTIDE SEQUENCE [LARGE SCALE GENOMIC DNA]</scope>
    <source>
        <strain evidence="3">cv. DH-PKW</strain>
        <tissue evidence="2">Leaves</tissue>
    </source>
</reference>
<proteinExistence type="predicted"/>
<sequence length="80" mass="8494">MGATGCSRMVSLTMASTYGRRGTSLSSTHRPRPTTRSSSSVAFSSTSGRMRSSEMAHSTVTAELSVPPAIMSWWLHPSTG</sequence>
<organism evidence="2 3">
    <name type="scientific">Musa balbisiana</name>
    <name type="common">Banana</name>
    <dbReference type="NCBI Taxonomy" id="52838"/>
    <lineage>
        <taxon>Eukaryota</taxon>
        <taxon>Viridiplantae</taxon>
        <taxon>Streptophyta</taxon>
        <taxon>Embryophyta</taxon>
        <taxon>Tracheophyta</taxon>
        <taxon>Spermatophyta</taxon>
        <taxon>Magnoliopsida</taxon>
        <taxon>Liliopsida</taxon>
        <taxon>Zingiberales</taxon>
        <taxon>Musaceae</taxon>
        <taxon>Musa</taxon>
    </lineage>
</organism>
<protein>
    <submittedName>
        <fullName evidence="2">Uncharacterized protein</fullName>
    </submittedName>
</protein>
<dbReference type="AlphaFoldDB" id="A0A4S8JYZ3"/>
<evidence type="ECO:0000256" key="1">
    <source>
        <dbReference type="SAM" id="MobiDB-lite"/>
    </source>
</evidence>